<accession>A0A914PTE7</accession>
<dbReference type="Proteomes" id="UP000887578">
    <property type="component" value="Unplaced"/>
</dbReference>
<reference evidence="2" key="1">
    <citation type="submission" date="2022-11" db="UniProtKB">
        <authorList>
            <consortium name="WormBaseParasite"/>
        </authorList>
    </citation>
    <scope>IDENTIFICATION</scope>
</reference>
<dbReference type="AlphaFoldDB" id="A0A914PTE7"/>
<keyword evidence="1" id="KW-1185">Reference proteome</keyword>
<sequence length="100" mass="11769">MEFKFLIKSERVIEFELENTYIFDENGEGIMLEEILKLTPKIKRFRLDIVQCNSETSKIISELPFENKIEAFQLNNIPDASLVPNDFAEFITVSYILQKF</sequence>
<dbReference type="WBParaSite" id="PDA_v2.g21966.t1">
    <property type="protein sequence ID" value="PDA_v2.g21966.t1"/>
    <property type="gene ID" value="PDA_v2.g21966"/>
</dbReference>
<protein>
    <submittedName>
        <fullName evidence="2">Uncharacterized protein</fullName>
    </submittedName>
</protein>
<organism evidence="1 2">
    <name type="scientific">Panagrolaimus davidi</name>
    <dbReference type="NCBI Taxonomy" id="227884"/>
    <lineage>
        <taxon>Eukaryota</taxon>
        <taxon>Metazoa</taxon>
        <taxon>Ecdysozoa</taxon>
        <taxon>Nematoda</taxon>
        <taxon>Chromadorea</taxon>
        <taxon>Rhabditida</taxon>
        <taxon>Tylenchina</taxon>
        <taxon>Panagrolaimomorpha</taxon>
        <taxon>Panagrolaimoidea</taxon>
        <taxon>Panagrolaimidae</taxon>
        <taxon>Panagrolaimus</taxon>
    </lineage>
</organism>
<evidence type="ECO:0000313" key="1">
    <source>
        <dbReference type="Proteomes" id="UP000887578"/>
    </source>
</evidence>
<evidence type="ECO:0000313" key="2">
    <source>
        <dbReference type="WBParaSite" id="PDA_v2.g21966.t1"/>
    </source>
</evidence>
<name>A0A914PTE7_9BILA</name>
<proteinExistence type="predicted"/>